<dbReference type="EMBL" id="JAFNAA010000006">
    <property type="protein sequence ID" value="MBO1108112.1"/>
    <property type="molecule type" value="Genomic_DNA"/>
</dbReference>
<dbReference type="GO" id="GO:0006935">
    <property type="term" value="P:chemotaxis"/>
    <property type="evidence" value="ECO:0007669"/>
    <property type="project" value="UniProtKB-KW"/>
</dbReference>
<sequence length="539" mass="59335">MKLKHKGWLLIGGLLIAMVGISLIGLLAMRAASDQDNRARIQQLMKSTLSTITELEQMAANGQLPEQQAKAIATDLLRANKYHDSEYVYVADEKLNFVATPLEPQLHGTSFHDFKDASGNSVGAILQNALRANHGQYTEYHWTSKRNNQVVDLLSVAQQTPRWNWVVGTGISEAEVNQRFWSNAGWQLGICLLIATLTGLIISRMIWGLLNDLGGEPADVKQLVQAVANGDLSQHHTQPNRDDVSIHASVLRMRQSLHDVVQQLQQSVSHLHEHSRSIVSNTEHSTQLIEQERDATNRIATTAHQFSEQTRYAAEQTQQARQQSEQACLQSDNGHKTIFAAVGRLTDIERDVGETQQRIDELADQVNNISAIVAVISDVAEQTNLLALNAAIEAARAGEQGRGFAVVADEVRKLAERTSVATREIHDTIKQVQASSLNAKGRMDTMVDDLHRGIVQAQDGGSCITQIRAEISAAADMVESTRQILQEQVQASQSIRQDIRAVADSSGQILQVSGETAVQAEAIYHESDVLSSLIKRFQV</sequence>
<evidence type="ECO:0000256" key="7">
    <source>
        <dbReference type="ARBA" id="ARBA00023224"/>
    </source>
</evidence>
<name>A0A8I1W859_PLESH</name>
<keyword evidence="3" id="KW-0145">Chemotaxis</keyword>
<feature type="domain" description="Methyl-accepting transducer" evidence="11">
    <location>
        <begin position="267"/>
        <end position="503"/>
    </location>
</feature>
<evidence type="ECO:0000256" key="9">
    <source>
        <dbReference type="PROSITE-ProRule" id="PRU00284"/>
    </source>
</evidence>
<dbReference type="FunFam" id="1.10.287.950:FF:000001">
    <property type="entry name" value="Methyl-accepting chemotaxis sensory transducer"/>
    <property type="match status" value="1"/>
</dbReference>
<organism evidence="12 13">
    <name type="scientific">Plesiomonas shigelloides</name>
    <name type="common">Aeromonas shigelloides</name>
    <dbReference type="NCBI Taxonomy" id="703"/>
    <lineage>
        <taxon>Bacteria</taxon>
        <taxon>Pseudomonadati</taxon>
        <taxon>Pseudomonadota</taxon>
        <taxon>Gammaproteobacteria</taxon>
        <taxon>Enterobacterales</taxon>
        <taxon>Enterobacteriaceae</taxon>
        <taxon>Plesiomonas</taxon>
    </lineage>
</organism>
<evidence type="ECO:0000313" key="12">
    <source>
        <dbReference type="EMBL" id="MBO1108112.1"/>
    </source>
</evidence>
<dbReference type="Gene3D" id="1.10.287.950">
    <property type="entry name" value="Methyl-accepting chemotaxis protein"/>
    <property type="match status" value="1"/>
</dbReference>
<dbReference type="Pfam" id="PF00015">
    <property type="entry name" value="MCPsignal"/>
    <property type="match status" value="1"/>
</dbReference>
<evidence type="ECO:0000259" key="11">
    <source>
        <dbReference type="PROSITE" id="PS50111"/>
    </source>
</evidence>
<reference evidence="12" key="1">
    <citation type="submission" date="2021-03" db="EMBL/GenBank/DDBJ databases">
        <title>Plesiomonas shigelloides zfcc0051, isolated from zebrafish feces.</title>
        <authorList>
            <person name="Vanderhoek Z."/>
            <person name="Gaulke C."/>
        </authorList>
    </citation>
    <scope>NUCLEOTIDE SEQUENCE</scope>
    <source>
        <strain evidence="12">Zfcc0051</strain>
    </source>
</reference>
<dbReference type="Pfam" id="PF17200">
    <property type="entry name" value="sCache_2"/>
    <property type="match status" value="1"/>
</dbReference>
<dbReference type="GO" id="GO:0007165">
    <property type="term" value="P:signal transduction"/>
    <property type="evidence" value="ECO:0007669"/>
    <property type="project" value="UniProtKB-KW"/>
</dbReference>
<dbReference type="Proteomes" id="UP000664658">
    <property type="component" value="Unassembled WGS sequence"/>
</dbReference>
<evidence type="ECO:0000256" key="10">
    <source>
        <dbReference type="SAM" id="Phobius"/>
    </source>
</evidence>
<dbReference type="SUPFAM" id="SSF58104">
    <property type="entry name" value="Methyl-accepting chemotaxis protein (MCP) signaling domain"/>
    <property type="match status" value="1"/>
</dbReference>
<keyword evidence="5 10" id="KW-1133">Transmembrane helix</keyword>
<dbReference type="Gene3D" id="3.30.450.20">
    <property type="entry name" value="PAS domain"/>
    <property type="match status" value="1"/>
</dbReference>
<dbReference type="PROSITE" id="PS50111">
    <property type="entry name" value="CHEMOTAXIS_TRANSDUC_2"/>
    <property type="match status" value="1"/>
</dbReference>
<keyword evidence="7 9" id="KW-0807">Transducer</keyword>
<dbReference type="PANTHER" id="PTHR32089:SF119">
    <property type="entry name" value="METHYL-ACCEPTING CHEMOTAXIS PROTEIN CTPL"/>
    <property type="match status" value="1"/>
</dbReference>
<evidence type="ECO:0000313" key="13">
    <source>
        <dbReference type="Proteomes" id="UP000664658"/>
    </source>
</evidence>
<proteinExistence type="inferred from homology"/>
<dbReference type="RefSeq" id="WP_207541959.1">
    <property type="nucleotide sequence ID" value="NZ_JAFNAA010000006.1"/>
</dbReference>
<dbReference type="InterPro" id="IPR004090">
    <property type="entry name" value="Chemotax_Me-accpt_rcpt"/>
</dbReference>
<keyword evidence="2" id="KW-1003">Cell membrane</keyword>
<evidence type="ECO:0000256" key="4">
    <source>
        <dbReference type="ARBA" id="ARBA00022692"/>
    </source>
</evidence>
<dbReference type="GO" id="GO:0004888">
    <property type="term" value="F:transmembrane signaling receptor activity"/>
    <property type="evidence" value="ECO:0007669"/>
    <property type="project" value="InterPro"/>
</dbReference>
<gene>
    <name evidence="12" type="ORF">J2R62_07730</name>
</gene>
<accession>A0A8I1W859</accession>
<dbReference type="InterPro" id="IPR033480">
    <property type="entry name" value="sCache_2"/>
</dbReference>
<dbReference type="CDD" id="cd11386">
    <property type="entry name" value="MCP_signal"/>
    <property type="match status" value="1"/>
</dbReference>
<dbReference type="SMART" id="SM01049">
    <property type="entry name" value="Cache_2"/>
    <property type="match status" value="1"/>
</dbReference>
<comment type="subcellular location">
    <subcellularLocation>
        <location evidence="1">Cell inner membrane</location>
        <topology evidence="1">Multi-pass membrane protein</topology>
    </subcellularLocation>
</comment>
<evidence type="ECO:0000256" key="6">
    <source>
        <dbReference type="ARBA" id="ARBA00023136"/>
    </source>
</evidence>
<dbReference type="PRINTS" id="PR00260">
    <property type="entry name" value="CHEMTRNSDUCR"/>
</dbReference>
<dbReference type="InterPro" id="IPR004089">
    <property type="entry name" value="MCPsignal_dom"/>
</dbReference>
<evidence type="ECO:0000256" key="1">
    <source>
        <dbReference type="ARBA" id="ARBA00004429"/>
    </source>
</evidence>
<comment type="similarity">
    <text evidence="8">Belongs to the methyl-accepting chemotaxis (MCP) protein family.</text>
</comment>
<comment type="caution">
    <text evidence="12">The sequence shown here is derived from an EMBL/GenBank/DDBJ whole genome shotgun (WGS) entry which is preliminary data.</text>
</comment>
<evidence type="ECO:0000256" key="5">
    <source>
        <dbReference type="ARBA" id="ARBA00022989"/>
    </source>
</evidence>
<evidence type="ECO:0000256" key="2">
    <source>
        <dbReference type="ARBA" id="ARBA00022475"/>
    </source>
</evidence>
<dbReference type="GO" id="GO:0005886">
    <property type="term" value="C:plasma membrane"/>
    <property type="evidence" value="ECO:0007669"/>
    <property type="project" value="UniProtKB-SubCell"/>
</dbReference>
<evidence type="ECO:0000256" key="8">
    <source>
        <dbReference type="ARBA" id="ARBA00029447"/>
    </source>
</evidence>
<dbReference type="AlphaFoldDB" id="A0A8I1W859"/>
<dbReference type="SMART" id="SM00283">
    <property type="entry name" value="MA"/>
    <property type="match status" value="1"/>
</dbReference>
<protein>
    <submittedName>
        <fullName evidence="12">Cache domain-containing protein</fullName>
    </submittedName>
</protein>
<evidence type="ECO:0000256" key="3">
    <source>
        <dbReference type="ARBA" id="ARBA00022500"/>
    </source>
</evidence>
<keyword evidence="6 10" id="KW-0472">Membrane</keyword>
<feature type="transmembrane region" description="Helical" evidence="10">
    <location>
        <begin position="6"/>
        <end position="28"/>
    </location>
</feature>
<dbReference type="PANTHER" id="PTHR32089">
    <property type="entry name" value="METHYL-ACCEPTING CHEMOTAXIS PROTEIN MCPB"/>
    <property type="match status" value="1"/>
</dbReference>
<keyword evidence="4 10" id="KW-0812">Transmembrane</keyword>